<dbReference type="GO" id="GO:0005634">
    <property type="term" value="C:nucleus"/>
    <property type="evidence" value="ECO:0007669"/>
    <property type="project" value="UniProtKB-SubCell"/>
</dbReference>
<dbReference type="Pfam" id="PF00172">
    <property type="entry name" value="Zn_clus"/>
    <property type="match status" value="1"/>
</dbReference>
<dbReference type="PANTHER" id="PTHR31001:SF45">
    <property type="entry name" value="ZN(II)2CYS6 TRANSCRIPTION FACTOR (EUROFUNG)"/>
    <property type="match status" value="1"/>
</dbReference>
<evidence type="ECO:0000313" key="5">
    <source>
        <dbReference type="EMBL" id="RWA05454.1"/>
    </source>
</evidence>
<dbReference type="Gene3D" id="4.10.240.10">
    <property type="entry name" value="Zn(2)-C6 fungal-type DNA-binding domain"/>
    <property type="match status" value="1"/>
</dbReference>
<comment type="subcellular location">
    <subcellularLocation>
        <location evidence="1">Nucleus</location>
    </subcellularLocation>
</comment>
<evidence type="ECO:0000256" key="3">
    <source>
        <dbReference type="SAM" id="MobiDB-lite"/>
    </source>
</evidence>
<reference evidence="5 6" key="1">
    <citation type="submission" date="2018-12" db="EMBL/GenBank/DDBJ databases">
        <title>Draft genome sequence of Xylaria grammica IHI A82.</title>
        <authorList>
            <person name="Buettner E."/>
            <person name="Kellner H."/>
        </authorList>
    </citation>
    <scope>NUCLEOTIDE SEQUENCE [LARGE SCALE GENOMIC DNA]</scope>
    <source>
        <strain evidence="5 6">IHI A82</strain>
    </source>
</reference>
<dbReference type="GO" id="GO:0000981">
    <property type="term" value="F:DNA-binding transcription factor activity, RNA polymerase II-specific"/>
    <property type="evidence" value="ECO:0007669"/>
    <property type="project" value="InterPro"/>
</dbReference>
<proteinExistence type="predicted"/>
<dbReference type="SMART" id="SM00066">
    <property type="entry name" value="GAL4"/>
    <property type="match status" value="1"/>
</dbReference>
<dbReference type="EMBL" id="RYZI01000438">
    <property type="protein sequence ID" value="RWA05454.1"/>
    <property type="molecule type" value="Genomic_DNA"/>
</dbReference>
<sequence length="706" mass="78358">MPATPESHHSGDGSSTYNQSTPIGASVAHTPPDPESSIVKVTRGHSCVLCQQRKVRCDKKKPCSNCVKAGVDCRVVPPQPPRRRKKRIPERDLVDRLRKYEALLSQNGIEFESLGPDIKITDPGSVEEGDELDPDFTRQRARASPAGADSDLISSAGENLHRPRTFRWFPFQKEFRAHNDQVPDSSEEEDVGSTINHAYDQMFGNSDGFPFAVGGQSQSVTDLHPSGVQIFQLWQIYLDNVNPLLKLTHTPTLQVQIIEASTNLTKVSKSLEALMFAIYLMAITSLNDDEVEQTFNETRSNLLAKYQHGTQQALFNAGFMREMCGSTITAISTGGNCKLPLNINDADLNAHAKDSPPPHTGATEMIFTLTRLEFAKAPGNDKMKAQLSPANPQAVTNLADHRLSSYLDQFAHYMEETYLKFCDPKIPIHYMTLLMTRAGLCKLKVLSGFFRVVITAPSPLPAAESEALLIEAIRMVEYDSMIQAHERLKGFLWYTKMYFPFPAYVCLLGELRHRTTGDLCERAWETIFEHAERRKMTTSTHTPLHLAFSALFVKAWDAREAAEAANGRTLAPPRLITLMRQIDARRPKKAKDKTPLPTPSPKIPVASAGFASAPPSSSSAPAANVVPNTAAMYHPADMFSTMQPADINRQFSLVFPDVTFGGEMDWNFIVQEYGGFMPSHQGMHHGVHSFGMQPVMQDPTQAGSWQ</sequence>
<dbReference type="InterPro" id="IPR036864">
    <property type="entry name" value="Zn2-C6_fun-type_DNA-bd_sf"/>
</dbReference>
<dbReference type="PANTHER" id="PTHR31001">
    <property type="entry name" value="UNCHARACTERIZED TRANSCRIPTIONAL REGULATORY PROTEIN"/>
    <property type="match status" value="1"/>
</dbReference>
<dbReference type="AlphaFoldDB" id="A0A439CTG6"/>
<dbReference type="Proteomes" id="UP000286045">
    <property type="component" value="Unassembled WGS sequence"/>
</dbReference>
<organism evidence="5 6">
    <name type="scientific">Xylaria grammica</name>
    <dbReference type="NCBI Taxonomy" id="363999"/>
    <lineage>
        <taxon>Eukaryota</taxon>
        <taxon>Fungi</taxon>
        <taxon>Dikarya</taxon>
        <taxon>Ascomycota</taxon>
        <taxon>Pezizomycotina</taxon>
        <taxon>Sordariomycetes</taxon>
        <taxon>Xylariomycetidae</taxon>
        <taxon>Xylariales</taxon>
        <taxon>Xylariaceae</taxon>
        <taxon>Xylaria</taxon>
    </lineage>
</organism>
<dbReference type="SUPFAM" id="SSF57701">
    <property type="entry name" value="Zn2/Cys6 DNA-binding domain"/>
    <property type="match status" value="1"/>
</dbReference>
<feature type="compositionally biased region" description="Basic and acidic residues" evidence="3">
    <location>
        <begin position="1"/>
        <end position="11"/>
    </location>
</feature>
<feature type="compositionally biased region" description="Polar residues" evidence="3">
    <location>
        <begin position="12"/>
        <end position="23"/>
    </location>
</feature>
<evidence type="ECO:0000256" key="1">
    <source>
        <dbReference type="ARBA" id="ARBA00004123"/>
    </source>
</evidence>
<accession>A0A439CTG6</accession>
<evidence type="ECO:0000256" key="2">
    <source>
        <dbReference type="ARBA" id="ARBA00023242"/>
    </source>
</evidence>
<evidence type="ECO:0000259" key="4">
    <source>
        <dbReference type="PROSITE" id="PS50048"/>
    </source>
</evidence>
<dbReference type="CDD" id="cd00067">
    <property type="entry name" value="GAL4"/>
    <property type="match status" value="1"/>
</dbReference>
<dbReference type="CDD" id="cd12148">
    <property type="entry name" value="fungal_TF_MHR"/>
    <property type="match status" value="1"/>
</dbReference>
<evidence type="ECO:0000313" key="6">
    <source>
        <dbReference type="Proteomes" id="UP000286045"/>
    </source>
</evidence>
<keyword evidence="2" id="KW-0539">Nucleus</keyword>
<feature type="compositionally biased region" description="Low complexity" evidence="3">
    <location>
        <begin position="604"/>
        <end position="618"/>
    </location>
</feature>
<dbReference type="InterPro" id="IPR050613">
    <property type="entry name" value="Sec_Metabolite_Reg"/>
</dbReference>
<dbReference type="GO" id="GO:0008270">
    <property type="term" value="F:zinc ion binding"/>
    <property type="evidence" value="ECO:0007669"/>
    <property type="project" value="InterPro"/>
</dbReference>
<feature type="domain" description="Zn(2)-C6 fungal-type" evidence="4">
    <location>
        <begin position="46"/>
        <end position="75"/>
    </location>
</feature>
<dbReference type="InterPro" id="IPR001138">
    <property type="entry name" value="Zn2Cys6_DnaBD"/>
</dbReference>
<comment type="caution">
    <text evidence="5">The sequence shown here is derived from an EMBL/GenBank/DDBJ whole genome shotgun (WGS) entry which is preliminary data.</text>
</comment>
<feature type="region of interest" description="Disordered" evidence="3">
    <location>
        <begin position="1"/>
        <end position="37"/>
    </location>
</feature>
<feature type="region of interest" description="Disordered" evidence="3">
    <location>
        <begin position="583"/>
        <end position="618"/>
    </location>
</feature>
<protein>
    <recommendedName>
        <fullName evidence="4">Zn(2)-C6 fungal-type domain-containing protein</fullName>
    </recommendedName>
</protein>
<name>A0A439CTG6_9PEZI</name>
<dbReference type="PROSITE" id="PS50048">
    <property type="entry name" value="ZN2_CY6_FUNGAL_2"/>
    <property type="match status" value="1"/>
</dbReference>
<gene>
    <name evidence="5" type="ORF">EKO27_g9651</name>
</gene>
<keyword evidence="6" id="KW-1185">Reference proteome</keyword>
<dbReference type="STRING" id="363999.A0A439CTG6"/>